<evidence type="ECO:0000256" key="1">
    <source>
        <dbReference type="SAM" id="SignalP"/>
    </source>
</evidence>
<dbReference type="RefSeq" id="WP_125474214.1">
    <property type="nucleotide sequence ID" value="NZ_FCNW02000044.1"/>
</dbReference>
<reference evidence="2" key="1">
    <citation type="submission" date="2016-01" db="EMBL/GenBank/DDBJ databases">
        <authorList>
            <person name="Peeters C."/>
        </authorList>
    </citation>
    <scope>NUCLEOTIDE SEQUENCE [LARGE SCALE GENOMIC DNA]</scope>
    <source>
        <strain evidence="2">LMG 22934</strain>
    </source>
</reference>
<dbReference type="Proteomes" id="UP000054977">
    <property type="component" value="Unassembled WGS sequence"/>
</dbReference>
<feature type="signal peptide" evidence="1">
    <location>
        <begin position="1"/>
        <end position="23"/>
    </location>
</feature>
<dbReference type="EMBL" id="FCNW02000044">
    <property type="protein sequence ID" value="SAL59937.1"/>
    <property type="molecule type" value="Genomic_DNA"/>
</dbReference>
<accession>A0A158ITN5</accession>
<gene>
    <name evidence="2" type="ORF">AWB65_05388</name>
</gene>
<evidence type="ECO:0008006" key="4">
    <source>
        <dbReference type="Google" id="ProtNLM"/>
    </source>
</evidence>
<evidence type="ECO:0000313" key="2">
    <source>
        <dbReference type="EMBL" id="SAL59937.1"/>
    </source>
</evidence>
<comment type="caution">
    <text evidence="2">The sequence shown here is derived from an EMBL/GenBank/DDBJ whole genome shotgun (WGS) entry which is preliminary data.</text>
</comment>
<protein>
    <recommendedName>
        <fullName evidence="4">Lipoprotein</fullName>
    </recommendedName>
</protein>
<sequence length="204" mass="22100">MNKRLVNSLILSAALLGAWPAAAADEEDSARHDRDRPVAKLLDANGRVVGKLVYFNYGGYITPYERLAQGGVILNIQGVLVYASVVRSNPADESVRALKWYGNPGYFSGPNCSGEVYVLLSAFGPLRPAAIVRKGPKATLYVASSKPRETVTLRSGGGYTPSGYINPDIDCNDYGGQTTEIKAWKIGSTFDLTQHYPEPLRIGF</sequence>
<keyword evidence="1" id="KW-0732">Signal</keyword>
<feature type="chain" id="PRO_5011113667" description="Lipoprotein" evidence="1">
    <location>
        <begin position="24"/>
        <end position="204"/>
    </location>
</feature>
<dbReference type="AlphaFoldDB" id="A0A158ITN5"/>
<proteinExistence type="predicted"/>
<organism evidence="2 3">
    <name type="scientific">Caballeronia humi</name>
    <dbReference type="NCBI Taxonomy" id="326474"/>
    <lineage>
        <taxon>Bacteria</taxon>
        <taxon>Pseudomonadati</taxon>
        <taxon>Pseudomonadota</taxon>
        <taxon>Betaproteobacteria</taxon>
        <taxon>Burkholderiales</taxon>
        <taxon>Burkholderiaceae</taxon>
        <taxon>Caballeronia</taxon>
    </lineage>
</organism>
<name>A0A158ITN5_9BURK</name>
<evidence type="ECO:0000313" key="3">
    <source>
        <dbReference type="Proteomes" id="UP000054977"/>
    </source>
</evidence>
<dbReference type="OrthoDB" id="9130074at2"/>
<keyword evidence="3" id="KW-1185">Reference proteome</keyword>